<dbReference type="GeneID" id="112284949"/>
<dbReference type="Proteomes" id="UP000006727">
    <property type="component" value="Chromosome 7"/>
</dbReference>
<keyword evidence="10" id="KW-1185">Reference proteome</keyword>
<protein>
    <recommendedName>
        <fullName evidence="11">Transmembrane protein 33 homolog</fullName>
    </recommendedName>
</protein>
<dbReference type="GO" id="GO:0016020">
    <property type="term" value="C:membrane"/>
    <property type="evidence" value="ECO:0007669"/>
    <property type="project" value="UniProtKB-SubCell"/>
</dbReference>
<dbReference type="GO" id="GO:0071786">
    <property type="term" value="P:endoplasmic reticulum tubular network organization"/>
    <property type="evidence" value="ECO:0000318"/>
    <property type="project" value="GO_Central"/>
</dbReference>
<evidence type="ECO:0000256" key="3">
    <source>
        <dbReference type="ARBA" id="ARBA00022692"/>
    </source>
</evidence>
<dbReference type="EnsemblPlants" id="Pp3c7_9290V3.1">
    <property type="protein sequence ID" value="Pp3c7_9290V3.1"/>
    <property type="gene ID" value="Pp3c7_9290"/>
</dbReference>
<dbReference type="PaxDb" id="3218-PP1S42_16V6.1"/>
<dbReference type="InterPro" id="IPR005344">
    <property type="entry name" value="TMEM33/Pom33"/>
</dbReference>
<evidence type="ECO:0000256" key="5">
    <source>
        <dbReference type="ARBA" id="ARBA00023136"/>
    </source>
</evidence>
<feature type="compositionally biased region" description="Low complexity" evidence="6">
    <location>
        <begin position="91"/>
        <end position="102"/>
    </location>
</feature>
<dbReference type="EnsemblPlants" id="Pp3c7_9290V3.2">
    <property type="protein sequence ID" value="Pp3c7_9290V3.2"/>
    <property type="gene ID" value="Pp3c7_9290"/>
</dbReference>
<reference evidence="8 10" key="2">
    <citation type="journal article" date="2018" name="Plant J.">
        <title>The Physcomitrella patens chromosome-scale assembly reveals moss genome structure and evolution.</title>
        <authorList>
            <person name="Lang D."/>
            <person name="Ullrich K.K."/>
            <person name="Murat F."/>
            <person name="Fuchs J."/>
            <person name="Jenkins J."/>
            <person name="Haas F.B."/>
            <person name="Piednoel M."/>
            <person name="Gundlach H."/>
            <person name="Van Bel M."/>
            <person name="Meyberg R."/>
            <person name="Vives C."/>
            <person name="Morata J."/>
            <person name="Symeonidi A."/>
            <person name="Hiss M."/>
            <person name="Muchero W."/>
            <person name="Kamisugi Y."/>
            <person name="Saleh O."/>
            <person name="Blanc G."/>
            <person name="Decker E.L."/>
            <person name="van Gessel N."/>
            <person name="Grimwood J."/>
            <person name="Hayes R.D."/>
            <person name="Graham S.W."/>
            <person name="Gunter L.E."/>
            <person name="McDaniel S.F."/>
            <person name="Hoernstein S.N.W."/>
            <person name="Larsson A."/>
            <person name="Li F.W."/>
            <person name="Perroud P.F."/>
            <person name="Phillips J."/>
            <person name="Ranjan P."/>
            <person name="Rokshar D.S."/>
            <person name="Rothfels C.J."/>
            <person name="Schneider L."/>
            <person name="Shu S."/>
            <person name="Stevenson D.W."/>
            <person name="Thummler F."/>
            <person name="Tillich M."/>
            <person name="Villarreal Aguilar J.C."/>
            <person name="Widiez T."/>
            <person name="Wong G.K."/>
            <person name="Wymore A."/>
            <person name="Zhang Y."/>
            <person name="Zimmer A.D."/>
            <person name="Quatrano R.S."/>
            <person name="Mayer K.F.X."/>
            <person name="Goodstein D."/>
            <person name="Casacuberta J.M."/>
            <person name="Vandepoele K."/>
            <person name="Reski R."/>
            <person name="Cuming A.C."/>
            <person name="Tuskan G.A."/>
            <person name="Maumus F."/>
            <person name="Salse J."/>
            <person name="Schmutz J."/>
            <person name="Rensing S.A."/>
        </authorList>
    </citation>
    <scope>NUCLEOTIDE SEQUENCE [LARGE SCALE GENOMIC DNA]</scope>
    <source>
        <strain evidence="9 10">cv. Gransden 2004</strain>
    </source>
</reference>
<dbReference type="GO" id="GO:0061024">
    <property type="term" value="P:membrane organization"/>
    <property type="evidence" value="ECO:0000318"/>
    <property type="project" value="GO_Central"/>
</dbReference>
<reference evidence="9" key="3">
    <citation type="submission" date="2020-12" db="UniProtKB">
        <authorList>
            <consortium name="EnsemblPlants"/>
        </authorList>
    </citation>
    <scope>IDENTIFICATION</scope>
</reference>
<keyword evidence="4 7" id="KW-1133">Transmembrane helix</keyword>
<feature type="transmembrane region" description="Helical" evidence="7">
    <location>
        <begin position="130"/>
        <end position="149"/>
    </location>
</feature>
<evidence type="ECO:0000256" key="1">
    <source>
        <dbReference type="ARBA" id="ARBA00004141"/>
    </source>
</evidence>
<dbReference type="EMBL" id="ABEU02000007">
    <property type="protein sequence ID" value="PNR50983.1"/>
    <property type="molecule type" value="Genomic_DNA"/>
</dbReference>
<keyword evidence="5 7" id="KW-0472">Membrane</keyword>
<dbReference type="Pfam" id="PF03661">
    <property type="entry name" value="TMEM33_Pom33"/>
    <property type="match status" value="1"/>
</dbReference>
<dbReference type="Gramene" id="Pp3c7_9290V3.1">
    <property type="protein sequence ID" value="Pp3c7_9290V3.1"/>
    <property type="gene ID" value="Pp3c7_9290"/>
</dbReference>
<feature type="region of interest" description="Disordered" evidence="6">
    <location>
        <begin position="71"/>
        <end position="118"/>
    </location>
</feature>
<evidence type="ECO:0000313" key="9">
    <source>
        <dbReference type="EnsemblPlants" id="Pp3c7_9290V3.1"/>
    </source>
</evidence>
<name>A0A2K1KB27_PHYPA</name>
<reference evidence="8 10" key="1">
    <citation type="journal article" date="2008" name="Science">
        <title>The Physcomitrella genome reveals evolutionary insights into the conquest of land by plants.</title>
        <authorList>
            <person name="Rensing S."/>
            <person name="Lang D."/>
            <person name="Zimmer A."/>
            <person name="Terry A."/>
            <person name="Salamov A."/>
            <person name="Shapiro H."/>
            <person name="Nishiyama T."/>
            <person name="Perroud P.-F."/>
            <person name="Lindquist E."/>
            <person name="Kamisugi Y."/>
            <person name="Tanahashi T."/>
            <person name="Sakakibara K."/>
            <person name="Fujita T."/>
            <person name="Oishi K."/>
            <person name="Shin-I T."/>
            <person name="Kuroki Y."/>
            <person name="Toyoda A."/>
            <person name="Suzuki Y."/>
            <person name="Hashimoto A."/>
            <person name="Yamaguchi K."/>
            <person name="Sugano A."/>
            <person name="Kohara Y."/>
            <person name="Fujiyama A."/>
            <person name="Anterola A."/>
            <person name="Aoki S."/>
            <person name="Ashton N."/>
            <person name="Barbazuk W.B."/>
            <person name="Barker E."/>
            <person name="Bennetzen J."/>
            <person name="Bezanilla M."/>
            <person name="Blankenship R."/>
            <person name="Cho S.H."/>
            <person name="Dutcher S."/>
            <person name="Estelle M."/>
            <person name="Fawcett J.A."/>
            <person name="Gundlach H."/>
            <person name="Hanada K."/>
            <person name="Heyl A."/>
            <person name="Hicks K.A."/>
            <person name="Hugh J."/>
            <person name="Lohr M."/>
            <person name="Mayer K."/>
            <person name="Melkozernov A."/>
            <person name="Murata T."/>
            <person name="Nelson D."/>
            <person name="Pils B."/>
            <person name="Prigge M."/>
            <person name="Reiss B."/>
            <person name="Renner T."/>
            <person name="Rombauts S."/>
            <person name="Rushton P."/>
            <person name="Sanderfoot A."/>
            <person name="Schween G."/>
            <person name="Shiu S.-H."/>
            <person name="Stueber K."/>
            <person name="Theodoulou F.L."/>
            <person name="Tu H."/>
            <person name="Van de Peer Y."/>
            <person name="Verrier P.J."/>
            <person name="Waters E."/>
            <person name="Wood A."/>
            <person name="Yang L."/>
            <person name="Cove D."/>
            <person name="Cuming A."/>
            <person name="Hasebe M."/>
            <person name="Lucas S."/>
            <person name="Mishler D.B."/>
            <person name="Reski R."/>
            <person name="Grigoriev I."/>
            <person name="Quatrano R.S."/>
            <person name="Boore J.L."/>
        </authorList>
    </citation>
    <scope>NUCLEOTIDE SEQUENCE [LARGE SCALE GENOMIC DNA]</scope>
    <source>
        <strain evidence="9 10">cv. Gransden 2004</strain>
    </source>
</reference>
<dbReference type="AlphaFoldDB" id="A0A2K1KB27"/>
<dbReference type="GO" id="GO:0005783">
    <property type="term" value="C:endoplasmic reticulum"/>
    <property type="evidence" value="ECO:0000318"/>
    <property type="project" value="GO_Central"/>
</dbReference>
<gene>
    <name evidence="9" type="primary">LOC112284949</name>
    <name evidence="8" type="ORF">PHYPA_010169</name>
</gene>
<evidence type="ECO:0000313" key="10">
    <source>
        <dbReference type="Proteomes" id="UP000006727"/>
    </source>
</evidence>
<evidence type="ECO:0000256" key="4">
    <source>
        <dbReference type="ARBA" id="ARBA00022989"/>
    </source>
</evidence>
<evidence type="ECO:0008006" key="11">
    <source>
        <dbReference type="Google" id="ProtNLM"/>
    </source>
</evidence>
<dbReference type="PANTHER" id="PTHR12703">
    <property type="entry name" value="TRANSMEMBRANE PROTEIN 33"/>
    <property type="match status" value="1"/>
</dbReference>
<comment type="similarity">
    <text evidence="2">Belongs to the PER33/POM33 family.</text>
</comment>
<dbReference type="PANTHER" id="PTHR12703:SF4">
    <property type="entry name" value="TRANSMEMBRANE PROTEIN 33"/>
    <property type="match status" value="1"/>
</dbReference>
<keyword evidence="3 7" id="KW-0812">Transmembrane</keyword>
<dbReference type="RefSeq" id="XP_024381121.1">
    <property type="nucleotide sequence ID" value="XM_024525353.2"/>
</dbReference>
<comment type="subcellular location">
    <subcellularLocation>
        <location evidence="1">Membrane</location>
        <topology evidence="1">Multi-pass membrane protein</topology>
    </subcellularLocation>
</comment>
<accession>A0A2K1KB27</accession>
<feature type="compositionally biased region" description="Low complexity" evidence="6">
    <location>
        <begin position="71"/>
        <end position="80"/>
    </location>
</feature>
<evidence type="ECO:0000313" key="8">
    <source>
        <dbReference type="EMBL" id="PNR50983.1"/>
    </source>
</evidence>
<dbReference type="InterPro" id="IPR051645">
    <property type="entry name" value="PER33/POM33_regulator"/>
</dbReference>
<organism evidence="8">
    <name type="scientific">Physcomitrium patens</name>
    <name type="common">Spreading-leaved earth moss</name>
    <name type="synonym">Physcomitrella patens</name>
    <dbReference type="NCBI Taxonomy" id="3218"/>
    <lineage>
        <taxon>Eukaryota</taxon>
        <taxon>Viridiplantae</taxon>
        <taxon>Streptophyta</taxon>
        <taxon>Embryophyta</taxon>
        <taxon>Bryophyta</taxon>
        <taxon>Bryophytina</taxon>
        <taxon>Bryopsida</taxon>
        <taxon>Funariidae</taxon>
        <taxon>Funariales</taxon>
        <taxon>Funariaceae</taxon>
        <taxon>Physcomitrium</taxon>
    </lineage>
</organism>
<evidence type="ECO:0000256" key="2">
    <source>
        <dbReference type="ARBA" id="ARBA00007322"/>
    </source>
</evidence>
<proteinExistence type="inferred from homology"/>
<evidence type="ECO:0000256" key="7">
    <source>
        <dbReference type="SAM" id="Phobius"/>
    </source>
</evidence>
<sequence>MVGANQVEKRAAAEAYDFDSDSRWSNYWNNVLIPPQMSARPEVRRHYQLKFYQRYIDPELEVDSLSSVKNSSSASSAFPSGPNISVHQRPAAAGASTARSAAENIPPRPPPRAAPRADGTLQLDQKSFQFLNNAWVAVMAILAMFPFSPRGISDRGYRFSLAGSAVACAHSLYLNHRRPRAWTLEALQQWMQIIVPSKDFLSFMFSVIFFSSMYPVKFAVIPVLCRSLEQAVMFLRGNFNNTQLYKRFLKRACDLLANNRTMLHMISANAEIGIGFQLIFMILTPQRNIVQALIYWQLLKLYYRAPNTSLYHHQIWSRIGAKVNPLIHRFAPVLERPIDYVRNWFLS</sequence>
<evidence type="ECO:0000256" key="6">
    <source>
        <dbReference type="SAM" id="MobiDB-lite"/>
    </source>
</evidence>
<feature type="transmembrane region" description="Helical" evidence="7">
    <location>
        <begin position="200"/>
        <end position="224"/>
    </location>
</feature>
<dbReference type="Gramene" id="Pp3c7_9290V3.2">
    <property type="protein sequence ID" value="Pp3c7_9290V3.2"/>
    <property type="gene ID" value="Pp3c7_9290"/>
</dbReference>
<dbReference type="OMA" id="WSKIGRT"/>
<dbReference type="OrthoDB" id="2017147at2759"/>